<feature type="transmembrane region" description="Helical" evidence="5">
    <location>
        <begin position="471"/>
        <end position="492"/>
    </location>
</feature>
<feature type="domain" description="Major facilitator superfamily (MFS) profile" evidence="6">
    <location>
        <begin position="129"/>
        <end position="578"/>
    </location>
</feature>
<proteinExistence type="predicted"/>
<comment type="subcellular location">
    <subcellularLocation>
        <location evidence="1">Membrane</location>
        <topology evidence="1">Multi-pass membrane protein</topology>
    </subcellularLocation>
</comment>
<dbReference type="EMBL" id="UFAJ01000260">
    <property type="protein sequence ID" value="SSD60054.1"/>
    <property type="molecule type" value="Genomic_DNA"/>
</dbReference>
<gene>
    <name evidence="7" type="ORF">SCODWIG_01815</name>
</gene>
<keyword evidence="2 5" id="KW-0812">Transmembrane</keyword>
<dbReference type="Pfam" id="PF07690">
    <property type="entry name" value="MFS_1"/>
    <property type="match status" value="1"/>
</dbReference>
<feature type="transmembrane region" description="Helical" evidence="5">
    <location>
        <begin position="504"/>
        <end position="527"/>
    </location>
</feature>
<dbReference type="GO" id="GO:0140115">
    <property type="term" value="P:export across plasma membrane"/>
    <property type="evidence" value="ECO:0007669"/>
    <property type="project" value="UniProtKB-ARBA"/>
</dbReference>
<dbReference type="CDD" id="cd17323">
    <property type="entry name" value="MFS_Tpo1_MDR_like"/>
    <property type="match status" value="1"/>
</dbReference>
<feature type="transmembrane region" description="Helical" evidence="5">
    <location>
        <begin position="446"/>
        <end position="465"/>
    </location>
</feature>
<evidence type="ECO:0000256" key="2">
    <source>
        <dbReference type="ARBA" id="ARBA00022692"/>
    </source>
</evidence>
<evidence type="ECO:0000256" key="4">
    <source>
        <dbReference type="ARBA" id="ARBA00023136"/>
    </source>
</evidence>
<feature type="transmembrane region" description="Helical" evidence="5">
    <location>
        <begin position="169"/>
        <end position="190"/>
    </location>
</feature>
<dbReference type="VEuPathDB" id="FungiDB:SCODWIG_01815"/>
<evidence type="ECO:0000259" key="6">
    <source>
        <dbReference type="PROSITE" id="PS50850"/>
    </source>
</evidence>
<feature type="transmembrane region" description="Helical" evidence="5">
    <location>
        <begin position="405"/>
        <end position="425"/>
    </location>
</feature>
<feature type="transmembrane region" description="Helical" evidence="5">
    <location>
        <begin position="231"/>
        <end position="251"/>
    </location>
</feature>
<evidence type="ECO:0000313" key="8">
    <source>
        <dbReference type="Proteomes" id="UP000262825"/>
    </source>
</evidence>
<feature type="transmembrane region" description="Helical" evidence="5">
    <location>
        <begin position="134"/>
        <end position="157"/>
    </location>
</feature>
<dbReference type="GO" id="GO:0042908">
    <property type="term" value="P:xenobiotic transport"/>
    <property type="evidence" value="ECO:0007669"/>
    <property type="project" value="UniProtKB-ARBA"/>
</dbReference>
<dbReference type="InterPro" id="IPR036259">
    <property type="entry name" value="MFS_trans_sf"/>
</dbReference>
<dbReference type="InterPro" id="IPR020846">
    <property type="entry name" value="MFS_dom"/>
</dbReference>
<feature type="transmembrane region" description="Helical" evidence="5">
    <location>
        <begin position="263"/>
        <end position="283"/>
    </location>
</feature>
<evidence type="ECO:0000313" key="7">
    <source>
        <dbReference type="EMBL" id="SSD60054.1"/>
    </source>
</evidence>
<protein>
    <submittedName>
        <fullName evidence="7">Related to Probable drug/proton antiporter YHK8</fullName>
    </submittedName>
</protein>
<feature type="transmembrane region" description="Helical" evidence="5">
    <location>
        <begin position="539"/>
        <end position="558"/>
    </location>
</feature>
<dbReference type="SUPFAM" id="SSF103473">
    <property type="entry name" value="MFS general substrate transporter"/>
    <property type="match status" value="1"/>
</dbReference>
<keyword evidence="4 5" id="KW-0472">Membrane</keyword>
<organism evidence="7 8">
    <name type="scientific">Saccharomycodes ludwigii</name>
    <dbReference type="NCBI Taxonomy" id="36035"/>
    <lineage>
        <taxon>Eukaryota</taxon>
        <taxon>Fungi</taxon>
        <taxon>Dikarya</taxon>
        <taxon>Ascomycota</taxon>
        <taxon>Saccharomycotina</taxon>
        <taxon>Saccharomycetes</taxon>
        <taxon>Saccharomycodales</taxon>
        <taxon>Saccharomycodaceae</taxon>
        <taxon>Saccharomycodes</taxon>
    </lineage>
</organism>
<dbReference type="PROSITE" id="PS00216">
    <property type="entry name" value="SUGAR_TRANSPORT_1"/>
    <property type="match status" value="1"/>
</dbReference>
<keyword evidence="8" id="KW-1185">Reference proteome</keyword>
<dbReference type="InterPro" id="IPR011701">
    <property type="entry name" value="MFS"/>
</dbReference>
<name>A0A376B6F7_9ASCO</name>
<dbReference type="PANTHER" id="PTHR23502:SF7">
    <property type="entry name" value="DRUG_PROTON ANTIPORTER YHK8-RELATED"/>
    <property type="match status" value="1"/>
</dbReference>
<feature type="transmembrane region" description="Helical" evidence="5">
    <location>
        <begin position="289"/>
        <end position="309"/>
    </location>
</feature>
<reference evidence="8" key="1">
    <citation type="submission" date="2018-06" db="EMBL/GenBank/DDBJ databases">
        <authorList>
            <person name="Guldener U."/>
        </authorList>
    </citation>
    <scope>NUCLEOTIDE SEQUENCE [LARGE SCALE GENOMIC DNA]</scope>
    <source>
        <strain evidence="8">UTAD17</strain>
    </source>
</reference>
<dbReference type="InterPro" id="IPR005829">
    <property type="entry name" value="Sugar_transporter_CS"/>
</dbReference>
<dbReference type="PANTHER" id="PTHR23502">
    <property type="entry name" value="MAJOR FACILITATOR SUPERFAMILY"/>
    <property type="match status" value="1"/>
</dbReference>
<feature type="transmembrane region" description="Helical" evidence="5">
    <location>
        <begin position="371"/>
        <end position="393"/>
    </location>
</feature>
<dbReference type="FunFam" id="1.20.1250.20:FF:000082">
    <property type="entry name" value="MFS multidrug transporter, putative"/>
    <property type="match status" value="1"/>
</dbReference>
<evidence type="ECO:0000256" key="3">
    <source>
        <dbReference type="ARBA" id="ARBA00022989"/>
    </source>
</evidence>
<dbReference type="AlphaFoldDB" id="A0A376B6F7"/>
<dbReference type="PROSITE" id="PS50850">
    <property type="entry name" value="MFS"/>
    <property type="match status" value="1"/>
</dbReference>
<accession>A0A376B6F7</accession>
<keyword evidence="3 5" id="KW-1133">Transmembrane helix</keyword>
<dbReference type="GO" id="GO:0005886">
    <property type="term" value="C:plasma membrane"/>
    <property type="evidence" value="ECO:0007669"/>
    <property type="project" value="TreeGrafter"/>
</dbReference>
<evidence type="ECO:0000256" key="1">
    <source>
        <dbReference type="ARBA" id="ARBA00004141"/>
    </source>
</evidence>
<dbReference type="Proteomes" id="UP000262825">
    <property type="component" value="Unassembled WGS sequence"/>
</dbReference>
<evidence type="ECO:0000256" key="5">
    <source>
        <dbReference type="SAM" id="Phobius"/>
    </source>
</evidence>
<sequence length="578" mass="65206">MTATEIRQKHEHASTYLNTDSDIEIRTTNTSTTHQTTDTLPIDQYINNKENKSIPALPTITNNTARTVETYSNIDDNNPEHVYSMYPDEQNLRKEVTRASEVASSLNLPENFEIFLEDNDPENLANNFSLTRKYYITILVSATSMIITILSSCWTFVSPKVMEKFHLGHEVGVLGISLFIFGLGVGPLFLSPLSELYGRKPTFILSLFMLICWEILTAWSKTYAGIMLGRFLSGFFGSAFLSVAGGVLTDILSRSEITIPMMIYSLSPFLGPAIGPILGAAFYHDDYEWTFVVLLIATGVSFVLLIVTLPETYKPLLLIKKAKRIRTETGDERYYAPLEISRKETSILSAVLLSVKRPFGLLLFDPMMGVLCFYTGLELAIVYLFFVAFPYIYKKLYRMTPAEIGCTYLGLAVGMIIIAPTTFILQKRYLQRVKDNDGKSLPEFRFEPLFYGAFLSPMGLMIFAWTCYSHVHWIGSIIGAGVFGSGVFYIFNGVFGYTVDAYRLYAATGMACNSFVRSFMSGVFPLFGLQMYERMGINWAGFFLSCLNILMIPVPFLFNKYGAYLRSKSPYSWDDEDT</sequence>
<dbReference type="GO" id="GO:0022857">
    <property type="term" value="F:transmembrane transporter activity"/>
    <property type="evidence" value="ECO:0007669"/>
    <property type="project" value="InterPro"/>
</dbReference>
<dbReference type="Gene3D" id="1.20.1250.20">
    <property type="entry name" value="MFS general substrate transporter like domains"/>
    <property type="match status" value="1"/>
</dbReference>